<name>A0A7X0HPI3_9BACI</name>
<dbReference type="RefSeq" id="WP_184523672.1">
    <property type="nucleotide sequence ID" value="NZ_JACHGK010000002.1"/>
</dbReference>
<reference evidence="1 2" key="1">
    <citation type="submission" date="2020-08" db="EMBL/GenBank/DDBJ databases">
        <title>Genomic Encyclopedia of Type Strains, Phase IV (KMG-IV): sequencing the most valuable type-strain genomes for metagenomic binning, comparative biology and taxonomic classification.</title>
        <authorList>
            <person name="Goeker M."/>
        </authorList>
    </citation>
    <scope>NUCLEOTIDE SEQUENCE [LARGE SCALE GENOMIC DNA]</scope>
    <source>
        <strain evidence="1 2">DSM 5391</strain>
    </source>
</reference>
<dbReference type="Proteomes" id="UP000531594">
    <property type="component" value="Unassembled WGS sequence"/>
</dbReference>
<accession>A0A7X0HPI3</accession>
<dbReference type="InterPro" id="IPR054055">
    <property type="entry name" value="YpzH"/>
</dbReference>
<evidence type="ECO:0000313" key="2">
    <source>
        <dbReference type="Proteomes" id="UP000531594"/>
    </source>
</evidence>
<gene>
    <name evidence="1" type="ORF">HNR53_001152</name>
</gene>
<comment type="caution">
    <text evidence="1">The sequence shown here is derived from an EMBL/GenBank/DDBJ whole genome shotgun (WGS) entry which is preliminary data.</text>
</comment>
<protein>
    <submittedName>
        <fullName evidence="1">Carbamate kinase</fullName>
    </submittedName>
</protein>
<sequence length="62" mass="6725">MEQPTKIIAIITTNKENIMPGGAPVFITENRESLQTTSSTLEKTLDASAHEVDADTMIIVAH</sequence>
<keyword evidence="1" id="KW-0808">Transferase</keyword>
<keyword evidence="2" id="KW-1185">Reference proteome</keyword>
<dbReference type="GO" id="GO:0016301">
    <property type="term" value="F:kinase activity"/>
    <property type="evidence" value="ECO:0007669"/>
    <property type="project" value="UniProtKB-KW"/>
</dbReference>
<dbReference type="AlphaFoldDB" id="A0A7X0HPI3"/>
<evidence type="ECO:0000313" key="1">
    <source>
        <dbReference type="EMBL" id="MBB6444544.1"/>
    </source>
</evidence>
<keyword evidence="1" id="KW-0418">Kinase</keyword>
<dbReference type="Pfam" id="PF21835">
    <property type="entry name" value="YIEGIA_cap"/>
    <property type="match status" value="1"/>
</dbReference>
<proteinExistence type="predicted"/>
<organism evidence="1 2">
    <name type="scientific">Bacillus benzoevorans</name>
    <dbReference type="NCBI Taxonomy" id="1456"/>
    <lineage>
        <taxon>Bacteria</taxon>
        <taxon>Bacillati</taxon>
        <taxon>Bacillota</taxon>
        <taxon>Bacilli</taxon>
        <taxon>Bacillales</taxon>
        <taxon>Bacillaceae</taxon>
        <taxon>Bacillus</taxon>
    </lineage>
</organism>
<dbReference type="EMBL" id="JACHGK010000002">
    <property type="protein sequence ID" value="MBB6444544.1"/>
    <property type="molecule type" value="Genomic_DNA"/>
</dbReference>